<reference evidence="2" key="2">
    <citation type="journal article" date="2019" name="Mol. Plant Microbe Interact.">
        <title>Genome sequence resources for four phytopathogenic fungi from the Colletotrichum orbiculare species complex.</title>
        <authorList>
            <person name="Gan P."/>
            <person name="Tsushima A."/>
            <person name="Narusaka M."/>
            <person name="Narusaka Y."/>
            <person name="Takano Y."/>
            <person name="Kubo Y."/>
            <person name="Shirasu K."/>
        </authorList>
    </citation>
    <scope>GENOME REANNOTATION</scope>
    <source>
        <strain evidence="2">104-T / ATCC 96160 / CBS 514.97 / LARS 414 / MAFF 240422</strain>
    </source>
</reference>
<dbReference type="Proteomes" id="UP000014480">
    <property type="component" value="Unassembled WGS sequence"/>
</dbReference>
<gene>
    <name evidence="1" type="ORF">Cob_v005139</name>
</gene>
<evidence type="ECO:0000313" key="1">
    <source>
        <dbReference type="EMBL" id="TDZ22286.1"/>
    </source>
</evidence>
<evidence type="ECO:0000313" key="2">
    <source>
        <dbReference type="Proteomes" id="UP000014480"/>
    </source>
</evidence>
<keyword evidence="2" id="KW-1185">Reference proteome</keyword>
<protein>
    <submittedName>
        <fullName evidence="1">Uncharacterized protein</fullName>
    </submittedName>
</protein>
<reference evidence="2" key="1">
    <citation type="journal article" date="2013" name="New Phytol.">
        <title>Comparative genomic and transcriptomic analyses reveal the hemibiotrophic stage shift of Colletotrichum fungi.</title>
        <authorList>
            <person name="Gan P."/>
            <person name="Ikeda K."/>
            <person name="Irieda H."/>
            <person name="Narusaka M."/>
            <person name="O'Connell R.J."/>
            <person name="Narusaka Y."/>
            <person name="Takano Y."/>
            <person name="Kubo Y."/>
            <person name="Shirasu K."/>
        </authorList>
    </citation>
    <scope>NUCLEOTIDE SEQUENCE [LARGE SCALE GENOMIC DNA]</scope>
    <source>
        <strain evidence="2">104-T / ATCC 96160 / CBS 514.97 / LARS 414 / MAFF 240422</strain>
    </source>
</reference>
<sequence>MPPGQYLYATLVVPNCSRCGAAFVVPSTTTTTPRHPSIHMGCFSAILNLFTMLEQKVNVYFDNHEILLRVMDADTACSDRGACLTQLGWRATGHSRPRRLT</sequence>
<accession>A0A484FWP8</accession>
<comment type="caution">
    <text evidence="1">The sequence shown here is derived from an EMBL/GenBank/DDBJ whole genome shotgun (WGS) entry which is preliminary data.</text>
</comment>
<proteinExistence type="predicted"/>
<organism evidence="1 2">
    <name type="scientific">Colletotrichum orbiculare (strain 104-T / ATCC 96160 / CBS 514.97 / LARS 414 / MAFF 240422)</name>
    <name type="common">Cucumber anthracnose fungus</name>
    <name type="synonym">Colletotrichum lagenarium</name>
    <dbReference type="NCBI Taxonomy" id="1213857"/>
    <lineage>
        <taxon>Eukaryota</taxon>
        <taxon>Fungi</taxon>
        <taxon>Dikarya</taxon>
        <taxon>Ascomycota</taxon>
        <taxon>Pezizomycotina</taxon>
        <taxon>Sordariomycetes</taxon>
        <taxon>Hypocreomycetidae</taxon>
        <taxon>Glomerellales</taxon>
        <taxon>Glomerellaceae</taxon>
        <taxon>Colletotrichum</taxon>
        <taxon>Colletotrichum orbiculare species complex</taxon>
    </lineage>
</organism>
<dbReference type="AlphaFoldDB" id="A0A484FWP8"/>
<dbReference type="EMBL" id="AMCV02000011">
    <property type="protein sequence ID" value="TDZ22286.1"/>
    <property type="molecule type" value="Genomic_DNA"/>
</dbReference>
<name>A0A484FWP8_COLOR</name>